<comment type="caution">
    <text evidence="9">The sequence shown here is derived from an EMBL/GenBank/DDBJ whole genome shotgun (WGS) entry which is preliminary data.</text>
</comment>
<dbReference type="InterPro" id="IPR006145">
    <property type="entry name" value="PsdUridine_synth_RsuA/RluA"/>
</dbReference>
<dbReference type="GO" id="GO:0003723">
    <property type="term" value="F:RNA binding"/>
    <property type="evidence" value="ECO:0007669"/>
    <property type="project" value="UniProtKB-KW"/>
</dbReference>
<dbReference type="AlphaFoldDB" id="A0A096D8U7"/>
<dbReference type="PANTHER" id="PTHR21600:SF44">
    <property type="entry name" value="RIBOSOMAL LARGE SUBUNIT PSEUDOURIDINE SYNTHASE D"/>
    <property type="match status" value="1"/>
</dbReference>
<dbReference type="InterPro" id="IPR050188">
    <property type="entry name" value="RluA_PseudoU_synthase"/>
</dbReference>
<evidence type="ECO:0000259" key="8">
    <source>
        <dbReference type="Pfam" id="PF00849"/>
    </source>
</evidence>
<dbReference type="PATRIC" id="fig|742738.3.peg.3316"/>
<keyword evidence="3" id="KW-0413">Isomerase</keyword>
<accession>A0A096D8U7</accession>
<dbReference type="CDD" id="cd00165">
    <property type="entry name" value="S4"/>
    <property type="match status" value="1"/>
</dbReference>
<dbReference type="GO" id="GO:0009982">
    <property type="term" value="F:pseudouridine synthase activity"/>
    <property type="evidence" value="ECO:0007669"/>
    <property type="project" value="InterPro"/>
</dbReference>
<dbReference type="GO" id="GO:0140098">
    <property type="term" value="F:catalytic activity, acting on RNA"/>
    <property type="evidence" value="ECO:0007669"/>
    <property type="project" value="UniProtKB-ARBA"/>
</dbReference>
<name>A0A096D8U7_FLAPL</name>
<proteinExistence type="inferred from homology"/>
<evidence type="ECO:0000256" key="4">
    <source>
        <dbReference type="ARBA" id="ARBA00031870"/>
    </source>
</evidence>
<dbReference type="PROSITE" id="PS01129">
    <property type="entry name" value="PSI_RLU"/>
    <property type="match status" value="1"/>
</dbReference>
<dbReference type="InterPro" id="IPR036986">
    <property type="entry name" value="S4_RNA-bd_sf"/>
</dbReference>
<dbReference type="Proteomes" id="UP000029585">
    <property type="component" value="Unassembled WGS sequence"/>
</dbReference>
<dbReference type="HOGENOM" id="CLU_016902_8_5_9"/>
<dbReference type="InterPro" id="IPR020103">
    <property type="entry name" value="PsdUridine_synth_cat_dom_sf"/>
</dbReference>
<reference evidence="9 10" key="1">
    <citation type="submission" date="2011-08" db="EMBL/GenBank/DDBJ databases">
        <title>The Genome Sequence of Clostridium orbiscindens 1_3_50AFAA.</title>
        <authorList>
            <consortium name="The Broad Institute Genome Sequencing Platform"/>
            <person name="Earl A."/>
            <person name="Ward D."/>
            <person name="Feldgarden M."/>
            <person name="Gevers D."/>
            <person name="Daigneault M."/>
            <person name="Strauss J."/>
            <person name="Allen-Vercoe E."/>
            <person name="Young S.K."/>
            <person name="Zeng Q."/>
            <person name="Gargeya S."/>
            <person name="Fitzgerald M."/>
            <person name="Haas B."/>
            <person name="Abouelleil A."/>
            <person name="Alvarado L."/>
            <person name="Arachchi H.M."/>
            <person name="Berlin A."/>
            <person name="Brown A."/>
            <person name="Chapman S.B."/>
            <person name="Chen Z."/>
            <person name="Dunbar C."/>
            <person name="Freedman E."/>
            <person name="Gearin G."/>
            <person name="Gellesch M."/>
            <person name="Goldberg J."/>
            <person name="Griggs A."/>
            <person name="Gujja S."/>
            <person name="Heiman D."/>
            <person name="Howarth C."/>
            <person name="Larson L."/>
            <person name="Lui A."/>
            <person name="MacDonald P.J.P."/>
            <person name="Montmayeur A."/>
            <person name="Murphy C."/>
            <person name="Neiman D."/>
            <person name="Pearson M."/>
            <person name="Priest M."/>
            <person name="Roberts A."/>
            <person name="Saif S."/>
            <person name="Shea T."/>
            <person name="Shenoy N."/>
            <person name="Sisk P."/>
            <person name="Stolte C."/>
            <person name="Sykes S."/>
            <person name="Wortman J."/>
            <person name="Nusbaum C."/>
            <person name="Birren B."/>
        </authorList>
    </citation>
    <scope>NUCLEOTIDE SEQUENCE [LARGE SCALE GENOMIC DNA]</scope>
    <source>
        <strain evidence="9 10">1_3_50AFAA</strain>
    </source>
</reference>
<feature type="domain" description="Pseudouridine synthase RsuA/RluA-like" evidence="8">
    <location>
        <begin position="81"/>
        <end position="229"/>
    </location>
</feature>
<dbReference type="eggNOG" id="COG0564">
    <property type="taxonomic scope" value="Bacteria"/>
</dbReference>
<dbReference type="Pfam" id="PF00849">
    <property type="entry name" value="PseudoU_synth_2"/>
    <property type="match status" value="1"/>
</dbReference>
<comment type="similarity">
    <text evidence="2">Belongs to the pseudouridine synthase RluA family.</text>
</comment>
<dbReference type="Gene3D" id="3.30.2350.10">
    <property type="entry name" value="Pseudouridine synthase"/>
    <property type="match status" value="1"/>
</dbReference>
<keyword evidence="6" id="KW-0694">RNA-binding</keyword>
<dbReference type="PROSITE" id="PS50889">
    <property type="entry name" value="S4"/>
    <property type="match status" value="1"/>
</dbReference>
<dbReference type="InterPro" id="IPR006224">
    <property type="entry name" value="PsdUridine_synth_RluA-like_CS"/>
</dbReference>
<sequence length="325" mass="35911">MKEMQFTVERGGPLLPFLLEHVKGSRNHVKSLLARGQVQVDGTAVRRHDHPLAPGQRVSVLAQGAEARRAPFPVLYEDGRILVIDKPSGLLSMASDREKVRTAYRMAGEYVRRTRPGGRVFIVHRLDRDTSGVLLFAKDEEAKRAYQEHWDALVRRRGYLAVVEGRPPREEDTIRTLLRENAAHKVYSVRSGGREAVTHYRTIQAGREYTLLEVDIDTGRKNQIRAHLSELGCPVAGDRDYGAAASPLGRLCLHAHELALTDPFTGEERRFRSGAPGASARWSARDPAGPGPGCGTPPARDSGRKSSASPPRRHPPPGRPTGQSR</sequence>
<feature type="region of interest" description="Disordered" evidence="7">
    <location>
        <begin position="267"/>
        <end position="325"/>
    </location>
</feature>
<dbReference type="EMBL" id="ADLO01000099">
    <property type="protein sequence ID" value="KGF53974.1"/>
    <property type="molecule type" value="Genomic_DNA"/>
</dbReference>
<evidence type="ECO:0000256" key="1">
    <source>
        <dbReference type="ARBA" id="ARBA00000073"/>
    </source>
</evidence>
<dbReference type="GO" id="GO:0000455">
    <property type="term" value="P:enzyme-directed rRNA pseudouridine synthesis"/>
    <property type="evidence" value="ECO:0007669"/>
    <property type="project" value="TreeGrafter"/>
</dbReference>
<evidence type="ECO:0000256" key="5">
    <source>
        <dbReference type="ARBA" id="ARBA00033164"/>
    </source>
</evidence>
<evidence type="ECO:0000256" key="7">
    <source>
        <dbReference type="SAM" id="MobiDB-lite"/>
    </source>
</evidence>
<evidence type="ECO:0000313" key="9">
    <source>
        <dbReference type="EMBL" id="KGF53974.1"/>
    </source>
</evidence>
<protein>
    <recommendedName>
        <fullName evidence="4">RNA pseudouridylate synthase</fullName>
    </recommendedName>
    <alternativeName>
        <fullName evidence="5">RNA-uridine isomerase</fullName>
    </alternativeName>
</protein>
<dbReference type="Gene3D" id="3.10.290.10">
    <property type="entry name" value="RNA-binding S4 domain"/>
    <property type="match status" value="1"/>
</dbReference>
<evidence type="ECO:0000256" key="6">
    <source>
        <dbReference type="PROSITE-ProRule" id="PRU00182"/>
    </source>
</evidence>
<keyword evidence="10" id="KW-1185">Reference proteome</keyword>
<dbReference type="SUPFAM" id="SSF55120">
    <property type="entry name" value="Pseudouridine synthase"/>
    <property type="match status" value="1"/>
</dbReference>
<gene>
    <name evidence="9" type="ORF">HMPREF9460_03224</name>
</gene>
<dbReference type="CDD" id="cd02869">
    <property type="entry name" value="PseudoU_synth_RluA_like"/>
    <property type="match status" value="1"/>
</dbReference>
<comment type="catalytic activity">
    <reaction evidence="1">
        <text>a uridine in RNA = a pseudouridine in RNA</text>
        <dbReference type="Rhea" id="RHEA:48348"/>
        <dbReference type="Rhea" id="RHEA-COMP:12068"/>
        <dbReference type="Rhea" id="RHEA-COMP:12069"/>
        <dbReference type="ChEBI" id="CHEBI:65314"/>
        <dbReference type="ChEBI" id="CHEBI:65315"/>
    </reaction>
</comment>
<evidence type="ECO:0000256" key="3">
    <source>
        <dbReference type="ARBA" id="ARBA00023235"/>
    </source>
</evidence>
<organism evidence="9 10">
    <name type="scientific">Flavonifractor plautii 1_3_50AFAA</name>
    <dbReference type="NCBI Taxonomy" id="742738"/>
    <lineage>
        <taxon>Bacteria</taxon>
        <taxon>Bacillati</taxon>
        <taxon>Bacillota</taxon>
        <taxon>Clostridia</taxon>
        <taxon>Eubacteriales</taxon>
        <taxon>Oscillospiraceae</taxon>
        <taxon>Flavonifractor</taxon>
    </lineage>
</organism>
<evidence type="ECO:0000313" key="10">
    <source>
        <dbReference type="Proteomes" id="UP000029585"/>
    </source>
</evidence>
<dbReference type="PANTHER" id="PTHR21600">
    <property type="entry name" value="MITOCHONDRIAL RNA PSEUDOURIDINE SYNTHASE"/>
    <property type="match status" value="1"/>
</dbReference>
<evidence type="ECO:0000256" key="2">
    <source>
        <dbReference type="ARBA" id="ARBA00010876"/>
    </source>
</evidence>
<dbReference type="SUPFAM" id="SSF55174">
    <property type="entry name" value="Alpha-L RNA-binding motif"/>
    <property type="match status" value="1"/>
</dbReference>